<dbReference type="Gene3D" id="1.10.10.60">
    <property type="entry name" value="Homeodomain-like"/>
    <property type="match status" value="1"/>
</dbReference>
<protein>
    <recommendedName>
        <fullName evidence="2">Myb/SANT-like DNA-binding domain-containing protein</fullName>
    </recommendedName>
</protein>
<feature type="compositionally biased region" description="Low complexity" evidence="1">
    <location>
        <begin position="8"/>
        <end position="17"/>
    </location>
</feature>
<sequence>MASDDAAEAPQEQAPPEHSGKKVPGTWTPIETLHLIDAYQEKWYALKRGQLRTRHWDEVAESLAARCVGHPEATEKSSMQCRHKVEKLRRKYRAERQLLLRKAPGMSSSPWPFFDRMDLMERGPVAAAEAAAAKAALPFSDMKLGNAREIQDHDSAMSLDEDPEDSDQPPPTVFSKRRRRNRHYNPQQEVLYDDNDSSYSPYTRKHAMYELPSTAGFNSKREDHHKNYRFSDKMGSTEARRPMEHAPLGELASVIRSLGDGFLRIEQMKLQLQRDTERLRADMEMRRTEMVLESQKQIADLFTKALMSSKRNKESHSPRN</sequence>
<dbReference type="PANTHER" id="PTHR31307:SF3">
    <property type="entry name" value="HOMEODOMAIN-LIKE SUPERFAMILY PROTEIN"/>
    <property type="match status" value="1"/>
</dbReference>
<dbReference type="SMART" id="SM00595">
    <property type="entry name" value="MADF"/>
    <property type="match status" value="1"/>
</dbReference>
<dbReference type="Proteomes" id="UP000825935">
    <property type="component" value="Chromosome 24"/>
</dbReference>
<comment type="caution">
    <text evidence="3">The sequence shown here is derived from an EMBL/GenBank/DDBJ whole genome shotgun (WGS) entry which is preliminary data.</text>
</comment>
<dbReference type="EMBL" id="CM035429">
    <property type="protein sequence ID" value="KAH7300041.1"/>
    <property type="molecule type" value="Genomic_DNA"/>
</dbReference>
<gene>
    <name evidence="3" type="ORF">KP509_24G042100</name>
</gene>
<dbReference type="AlphaFoldDB" id="A0A8T2RVY1"/>
<evidence type="ECO:0000313" key="3">
    <source>
        <dbReference type="EMBL" id="KAH7300041.1"/>
    </source>
</evidence>
<dbReference type="OMA" id="AGVPNHT"/>
<evidence type="ECO:0000313" key="4">
    <source>
        <dbReference type="Proteomes" id="UP000825935"/>
    </source>
</evidence>
<evidence type="ECO:0000259" key="2">
    <source>
        <dbReference type="Pfam" id="PF13837"/>
    </source>
</evidence>
<dbReference type="InterPro" id="IPR044823">
    <property type="entry name" value="ASIL1/2-like"/>
</dbReference>
<feature type="domain" description="Myb/SANT-like DNA-binding" evidence="2">
    <location>
        <begin position="26"/>
        <end position="119"/>
    </location>
</feature>
<feature type="region of interest" description="Disordered" evidence="1">
    <location>
        <begin position="157"/>
        <end position="197"/>
    </location>
</feature>
<organism evidence="3 4">
    <name type="scientific">Ceratopteris richardii</name>
    <name type="common">Triangle waterfern</name>
    <dbReference type="NCBI Taxonomy" id="49495"/>
    <lineage>
        <taxon>Eukaryota</taxon>
        <taxon>Viridiplantae</taxon>
        <taxon>Streptophyta</taxon>
        <taxon>Embryophyta</taxon>
        <taxon>Tracheophyta</taxon>
        <taxon>Polypodiopsida</taxon>
        <taxon>Polypodiidae</taxon>
        <taxon>Polypodiales</taxon>
        <taxon>Pteridineae</taxon>
        <taxon>Pteridaceae</taxon>
        <taxon>Parkerioideae</taxon>
        <taxon>Ceratopteris</taxon>
    </lineage>
</organism>
<dbReference type="OrthoDB" id="1901794at2759"/>
<feature type="region of interest" description="Disordered" evidence="1">
    <location>
        <begin position="1"/>
        <end position="26"/>
    </location>
</feature>
<proteinExistence type="predicted"/>
<dbReference type="PANTHER" id="PTHR31307">
    <property type="entry name" value="TRIHELIX TRANSCRIPTION FACTOR ASIL2"/>
    <property type="match status" value="1"/>
</dbReference>
<evidence type="ECO:0000256" key="1">
    <source>
        <dbReference type="SAM" id="MobiDB-lite"/>
    </source>
</evidence>
<reference evidence="3" key="1">
    <citation type="submission" date="2021-08" db="EMBL/GenBank/DDBJ databases">
        <title>WGS assembly of Ceratopteris richardii.</title>
        <authorList>
            <person name="Marchant D.B."/>
            <person name="Chen G."/>
            <person name="Jenkins J."/>
            <person name="Shu S."/>
            <person name="Leebens-Mack J."/>
            <person name="Grimwood J."/>
            <person name="Schmutz J."/>
            <person name="Soltis P."/>
            <person name="Soltis D."/>
            <person name="Chen Z.-H."/>
        </authorList>
    </citation>
    <scope>NUCLEOTIDE SEQUENCE</scope>
    <source>
        <strain evidence="3">Whitten #5841</strain>
        <tissue evidence="3">Leaf</tissue>
    </source>
</reference>
<dbReference type="InterPro" id="IPR044822">
    <property type="entry name" value="Myb_DNA-bind_4"/>
</dbReference>
<dbReference type="Pfam" id="PF13837">
    <property type="entry name" value="Myb_DNA-bind_4"/>
    <property type="match status" value="1"/>
</dbReference>
<accession>A0A8T2RVY1</accession>
<keyword evidence="4" id="KW-1185">Reference proteome</keyword>
<name>A0A8T2RVY1_CERRI</name>